<organism evidence="1 2">
    <name type="scientific">Blastomyces parvus</name>
    <dbReference type="NCBI Taxonomy" id="2060905"/>
    <lineage>
        <taxon>Eukaryota</taxon>
        <taxon>Fungi</taxon>
        <taxon>Dikarya</taxon>
        <taxon>Ascomycota</taxon>
        <taxon>Pezizomycotina</taxon>
        <taxon>Eurotiomycetes</taxon>
        <taxon>Eurotiomycetidae</taxon>
        <taxon>Onygenales</taxon>
        <taxon>Ajellomycetaceae</taxon>
        <taxon>Blastomyces</taxon>
    </lineage>
</organism>
<dbReference type="PRINTS" id="PR00081">
    <property type="entry name" value="GDHRDH"/>
</dbReference>
<dbReference type="SUPFAM" id="SSF51735">
    <property type="entry name" value="NAD(P)-binding Rossmann-fold domains"/>
    <property type="match status" value="1"/>
</dbReference>
<comment type="caution">
    <text evidence="1">The sequence shown here is derived from an EMBL/GenBank/DDBJ whole genome shotgun (WGS) entry which is preliminary data.</text>
</comment>
<dbReference type="InterPro" id="IPR052184">
    <property type="entry name" value="SDR_enzymes"/>
</dbReference>
<name>A0A2B7XKM7_9EURO</name>
<dbReference type="GO" id="GO:0016616">
    <property type="term" value="F:oxidoreductase activity, acting on the CH-OH group of donors, NAD or NADP as acceptor"/>
    <property type="evidence" value="ECO:0007669"/>
    <property type="project" value="TreeGrafter"/>
</dbReference>
<dbReference type="PANTHER" id="PTHR45458">
    <property type="entry name" value="SHORT-CHAIN DEHYDROGENASE/REDUCTASE SDR"/>
    <property type="match status" value="1"/>
</dbReference>
<dbReference type="InterPro" id="IPR002347">
    <property type="entry name" value="SDR_fam"/>
</dbReference>
<dbReference type="Pfam" id="PF00106">
    <property type="entry name" value="adh_short"/>
    <property type="match status" value="1"/>
</dbReference>
<sequence length="265" mass="29101">MSEAVQTWLIVGASRGIGLEFVRQILANGHRVLATIRSPSAALDALVQKAPDRAKILTCDVSSNDSITKFIIKLSQTGERKIDYVVINAGILEYPNRTLDMSFSHFAHHLHTNTVGPIIVAQKLLQLTDVSIGTIAFMSSDSGSTQRFLDFEDGFGAYAASKAALNQALRHMAEELKRKGSETIILALHPGEVATDMGKIEISWDLDGGQITAEESVVAMVDVVRSKSIKDTGTFWTWENEVSYLVTLTFVETSGANRIEQEYPW</sequence>
<dbReference type="AlphaFoldDB" id="A0A2B7XKM7"/>
<evidence type="ECO:0000313" key="2">
    <source>
        <dbReference type="Proteomes" id="UP000224080"/>
    </source>
</evidence>
<reference evidence="1 2" key="1">
    <citation type="submission" date="2017-10" db="EMBL/GenBank/DDBJ databases">
        <title>Comparative genomics in systemic dimorphic fungi from Ajellomycetaceae.</title>
        <authorList>
            <person name="Munoz J.F."/>
            <person name="Mcewen J.G."/>
            <person name="Clay O.K."/>
            <person name="Cuomo C.A."/>
        </authorList>
    </citation>
    <scope>NUCLEOTIDE SEQUENCE [LARGE SCALE GENOMIC DNA]</scope>
    <source>
        <strain evidence="1 2">UAMH130</strain>
    </source>
</reference>
<evidence type="ECO:0000313" key="1">
    <source>
        <dbReference type="EMBL" id="PGH09489.1"/>
    </source>
</evidence>
<protein>
    <submittedName>
        <fullName evidence="1">Uncharacterized protein</fullName>
    </submittedName>
</protein>
<dbReference type="EMBL" id="PDNC01000004">
    <property type="protein sequence ID" value="PGH09489.1"/>
    <property type="molecule type" value="Genomic_DNA"/>
</dbReference>
<dbReference type="PANTHER" id="PTHR45458:SF1">
    <property type="entry name" value="SHORT CHAIN DEHYDROGENASE"/>
    <property type="match status" value="1"/>
</dbReference>
<gene>
    <name evidence="1" type="ORF">GX51_00594</name>
</gene>
<dbReference type="Proteomes" id="UP000224080">
    <property type="component" value="Unassembled WGS sequence"/>
</dbReference>
<proteinExistence type="predicted"/>
<accession>A0A2B7XKM7</accession>
<keyword evidence="2" id="KW-1185">Reference proteome</keyword>
<dbReference type="OrthoDB" id="9876299at2759"/>
<dbReference type="Gene3D" id="3.40.50.720">
    <property type="entry name" value="NAD(P)-binding Rossmann-like Domain"/>
    <property type="match status" value="1"/>
</dbReference>
<dbReference type="InterPro" id="IPR036291">
    <property type="entry name" value="NAD(P)-bd_dom_sf"/>
</dbReference>